<evidence type="ECO:0000256" key="8">
    <source>
        <dbReference type="ARBA" id="ARBA00023054"/>
    </source>
</evidence>
<proteinExistence type="inferred from homology"/>
<evidence type="ECO:0000256" key="14">
    <source>
        <dbReference type="ARBA" id="ARBA00073058"/>
    </source>
</evidence>
<dbReference type="Proteomes" id="UP000257200">
    <property type="component" value="Unplaced"/>
</dbReference>
<dbReference type="Pfam" id="PF18383">
    <property type="entry name" value="IFT81_CH"/>
    <property type="match status" value="1"/>
</dbReference>
<evidence type="ECO:0000256" key="11">
    <source>
        <dbReference type="ARBA" id="ARBA00023273"/>
    </source>
</evidence>
<keyword evidence="19" id="KW-1185">Reference proteome</keyword>
<evidence type="ECO:0000313" key="19">
    <source>
        <dbReference type="Proteomes" id="UP000257200"/>
    </source>
</evidence>
<feature type="coiled-coil region" evidence="16">
    <location>
        <begin position="508"/>
        <end position="563"/>
    </location>
</feature>
<evidence type="ECO:0000256" key="10">
    <source>
        <dbReference type="ARBA" id="ARBA00023212"/>
    </source>
</evidence>
<evidence type="ECO:0000256" key="4">
    <source>
        <dbReference type="ARBA" id="ARBA00022782"/>
    </source>
</evidence>
<evidence type="ECO:0000256" key="2">
    <source>
        <dbReference type="ARBA" id="ARBA00022490"/>
    </source>
</evidence>
<dbReference type="GO" id="GO:0030154">
    <property type="term" value="P:cell differentiation"/>
    <property type="evidence" value="ECO:0007669"/>
    <property type="project" value="UniProtKB-KW"/>
</dbReference>
<evidence type="ECO:0000256" key="3">
    <source>
        <dbReference type="ARBA" id="ARBA00022553"/>
    </source>
</evidence>
<keyword evidence="10" id="KW-0206">Cytoskeleton</keyword>
<evidence type="ECO:0000256" key="15">
    <source>
        <dbReference type="ARBA" id="ARBA00079903"/>
    </source>
</evidence>
<feature type="coiled-coil region" evidence="16">
    <location>
        <begin position="309"/>
        <end position="382"/>
    </location>
</feature>
<keyword evidence="4" id="KW-0221">Differentiation</keyword>
<dbReference type="STRING" id="80966.ENSAPOP00000033955"/>
<evidence type="ECO:0000256" key="6">
    <source>
        <dbReference type="ARBA" id="ARBA00022871"/>
    </source>
</evidence>
<evidence type="ECO:0000256" key="7">
    <source>
        <dbReference type="ARBA" id="ARBA00022990"/>
    </source>
</evidence>
<dbReference type="GO" id="GO:0030992">
    <property type="term" value="C:intraciliary transport particle B"/>
    <property type="evidence" value="ECO:0007669"/>
    <property type="project" value="InterPro"/>
</dbReference>
<keyword evidence="8 16" id="KW-0175">Coiled coil</keyword>
<keyword evidence="11" id="KW-0966">Cell projection</keyword>
<evidence type="ECO:0000259" key="17">
    <source>
        <dbReference type="Pfam" id="PF18383"/>
    </source>
</evidence>
<dbReference type="RefSeq" id="XP_022070165.1">
    <property type="nucleotide sequence ID" value="XM_022214473.2"/>
</dbReference>
<evidence type="ECO:0000256" key="12">
    <source>
        <dbReference type="ARBA" id="ARBA00043983"/>
    </source>
</evidence>
<feature type="domain" description="IFT81 calponin homology" evidence="17">
    <location>
        <begin position="3"/>
        <end position="126"/>
    </location>
</feature>
<name>A0A3Q1I2L1_9TELE</name>
<dbReference type="Gene3D" id="1.10.418.70">
    <property type="entry name" value="Intraflagellar transport protein 81, N-terminal domain"/>
    <property type="match status" value="1"/>
</dbReference>
<dbReference type="Ensembl" id="ENSAPOT00000029301.1">
    <property type="protein sequence ID" value="ENSAPOP00000033955.1"/>
    <property type="gene ID" value="ENSAPOG00000022898.1"/>
</dbReference>
<dbReference type="InterPro" id="IPR029600">
    <property type="entry name" value="IFT81"/>
</dbReference>
<reference evidence="18" key="2">
    <citation type="submission" date="2025-09" db="UniProtKB">
        <authorList>
            <consortium name="Ensembl"/>
        </authorList>
    </citation>
    <scope>IDENTIFICATION</scope>
</reference>
<reference evidence="18" key="1">
    <citation type="submission" date="2025-08" db="UniProtKB">
        <authorList>
            <consortium name="Ensembl"/>
        </authorList>
    </citation>
    <scope>IDENTIFICATION</scope>
</reference>
<dbReference type="GO" id="GO:0015631">
    <property type="term" value="F:tubulin binding"/>
    <property type="evidence" value="ECO:0007669"/>
    <property type="project" value="InterPro"/>
</dbReference>
<dbReference type="CTD" id="28981"/>
<evidence type="ECO:0000256" key="1">
    <source>
        <dbReference type="ARBA" id="ARBA00004120"/>
    </source>
</evidence>
<dbReference type="AlphaFoldDB" id="A0A3Q1I2L1"/>
<keyword evidence="6" id="KW-0744">Spermatogenesis</keyword>
<dbReference type="OrthoDB" id="276029at2759"/>
<dbReference type="InParanoid" id="A0A3Q1I2L1"/>
<accession>A0A3Q1I2L1</accession>
<evidence type="ECO:0000256" key="16">
    <source>
        <dbReference type="SAM" id="Coils"/>
    </source>
</evidence>
<dbReference type="GO" id="GO:0060271">
    <property type="term" value="P:cilium assembly"/>
    <property type="evidence" value="ECO:0007669"/>
    <property type="project" value="InterPro"/>
</dbReference>
<evidence type="ECO:0000256" key="5">
    <source>
        <dbReference type="ARBA" id="ARBA00022794"/>
    </source>
</evidence>
<dbReference type="GO" id="GO:0036064">
    <property type="term" value="C:ciliary basal body"/>
    <property type="evidence" value="ECO:0007669"/>
    <property type="project" value="TreeGrafter"/>
</dbReference>
<comment type="similarity">
    <text evidence="12">Belongs to the IFT81 family.</text>
</comment>
<keyword evidence="2" id="KW-0963">Cytoplasm</keyword>
<organism evidence="18 19">
    <name type="scientific">Acanthochromis polyacanthus</name>
    <name type="common">spiny chromis</name>
    <dbReference type="NCBI Taxonomy" id="80966"/>
    <lineage>
        <taxon>Eukaryota</taxon>
        <taxon>Metazoa</taxon>
        <taxon>Chordata</taxon>
        <taxon>Craniata</taxon>
        <taxon>Vertebrata</taxon>
        <taxon>Euteleostomi</taxon>
        <taxon>Actinopterygii</taxon>
        <taxon>Neopterygii</taxon>
        <taxon>Teleostei</taxon>
        <taxon>Neoteleostei</taxon>
        <taxon>Acanthomorphata</taxon>
        <taxon>Ovalentaria</taxon>
        <taxon>Pomacentridae</taxon>
        <taxon>Acanthochromis</taxon>
    </lineage>
</organism>
<protein>
    <recommendedName>
        <fullName evidence="14">Intraflagellar transport protein 81 homolog</fullName>
    </recommendedName>
    <alternativeName>
        <fullName evidence="15">Carnitine deficiency-associated protein expressed in ventricle 1</fullName>
    </alternativeName>
</protein>
<dbReference type="PANTHER" id="PTHR15614">
    <property type="entry name" value="INTRAFLAGELLAR TRANSPORT PROTEIN 81 HOMOLOG"/>
    <property type="match status" value="1"/>
</dbReference>
<feature type="coiled-coil region" evidence="16">
    <location>
        <begin position="168"/>
        <end position="253"/>
    </location>
</feature>
<dbReference type="Gene3D" id="1.20.1170.10">
    <property type="match status" value="1"/>
</dbReference>
<dbReference type="GeneTree" id="ENSGT00390000000999"/>
<comment type="function">
    <text evidence="13">Component of the intraflagellar transport (IFT) complex B: together with IFT74, forms a tubulin-binding module that specifically mediates transport of tubulin within the cilium. Binds tubulin via its CH (calponin-homology)-like region. Required for ciliogenesis. Required for proper regulation of SHH signaling. Plays an important role during spermatogenesis by modulating the assembly and elongation of the sperm flagella.</text>
</comment>
<dbReference type="GO" id="GO:0007283">
    <property type="term" value="P:spermatogenesis"/>
    <property type="evidence" value="ECO:0007669"/>
    <property type="project" value="UniProtKB-KW"/>
</dbReference>
<keyword evidence="9" id="KW-0969">Cilium</keyword>
<sequence>MSEQLKFIVEQLNKEPFKKNFNLITFDTLEPMQLLQILNDVLAEIDPKQALDIREEMPEQTVKRMCALLGMLKYKPPGNLSDVTSFRQGLVTGSKPLIHPILHWLLQRVPELKKRAYLARFLVKLEVPAEFLQDDVINDTYHQYEELVEGFKTYHKECEQLRTSGFSTAEIRRDISAMEEEKDQLIKRVERLKKRVESVSNHQRMLEQARQLRVEKEREESLTHQKQEQKNQLFQAEQRLLRSQQQLKDMRQAATDANPESLMKRLEEEIKINSYMVSEKLPKELEGMRRTVQYLQKVALEPAMGQADLQELEDKIKEADCQINHLIEKRMMRNDPMDDNLTLYRQQASIIIRRKESKAEELQEAREELAAAERELRQRSSQAQGSDGEEVIRGDELKRLLVKLRGKGTVYKKKRQEIAELKAEYGVLQRTEEILKQRHETVQQKLQTMEAEKGISGYSNTQEELERVSAMKSELDEKKGRTLDDMSEMVKKLNSMIVEKKSALAPIIKELRSLRQHCQELSQEYEEKKAQYESCAAGLESNRSKLEQEVKALREEMGQKENRYHYINSMSEIIEMQMRRAAEEMKAYVSSDPQERKKAIREVYMKNISEQELLGKKLREEQKMVRDSHSTNMEQMKMWCDLEQLMECKRQCFIKAQSQVSIGQVIQEGGEDRLVL</sequence>
<evidence type="ECO:0000256" key="9">
    <source>
        <dbReference type="ARBA" id="ARBA00023069"/>
    </source>
</evidence>
<dbReference type="PANTHER" id="PTHR15614:SF2">
    <property type="entry name" value="INTRAFLAGELLAR TRANSPORT PROTEIN 81 HOMOLOG"/>
    <property type="match status" value="1"/>
</dbReference>
<evidence type="ECO:0000313" key="18">
    <source>
        <dbReference type="Ensembl" id="ENSAPOP00000033955.1"/>
    </source>
</evidence>
<dbReference type="InterPro" id="IPR043016">
    <property type="entry name" value="IFT81_N_sf"/>
</dbReference>
<dbReference type="GO" id="GO:0042073">
    <property type="term" value="P:intraciliary transport"/>
    <property type="evidence" value="ECO:0007669"/>
    <property type="project" value="InterPro"/>
</dbReference>
<dbReference type="InterPro" id="IPR041146">
    <property type="entry name" value="IFT81_CH"/>
</dbReference>
<evidence type="ECO:0000256" key="13">
    <source>
        <dbReference type="ARBA" id="ARBA00055755"/>
    </source>
</evidence>
<comment type="subcellular location">
    <subcellularLocation>
        <location evidence="1">Cytoplasm</location>
        <location evidence="1">Cytoskeleton</location>
        <location evidence="1">Cilium basal body</location>
    </subcellularLocation>
</comment>
<dbReference type="FunFam" id="1.10.418.70:FF:000001">
    <property type="entry name" value="Intraflagellar transport protein 81 homolog"/>
    <property type="match status" value="1"/>
</dbReference>
<keyword evidence="5" id="KW-0970">Cilium biogenesis/degradation</keyword>
<feature type="coiled-coil region" evidence="16">
    <location>
        <begin position="411"/>
        <end position="478"/>
    </location>
</feature>
<dbReference type="GeneID" id="110965428"/>
<keyword evidence="3" id="KW-0597">Phosphoprotein</keyword>
<keyword evidence="7" id="KW-0007">Acetylation</keyword>